<dbReference type="AlphaFoldDB" id="A0A2N5EJW5"/>
<dbReference type="Proteomes" id="UP000234626">
    <property type="component" value="Unassembled WGS sequence"/>
</dbReference>
<dbReference type="Pfam" id="PF08525">
    <property type="entry name" value="OapA_N"/>
    <property type="match status" value="1"/>
</dbReference>
<dbReference type="InterPro" id="IPR013731">
    <property type="entry name" value="OapA_N"/>
</dbReference>
<dbReference type="Gene3D" id="3.10.450.350">
    <property type="match status" value="1"/>
</dbReference>
<evidence type="ECO:0000313" key="5">
    <source>
        <dbReference type="Proteomes" id="UP000234626"/>
    </source>
</evidence>
<protein>
    <recommendedName>
        <fullName evidence="6">Opacity-associated protein A</fullName>
    </recommendedName>
</protein>
<evidence type="ECO:0000259" key="3">
    <source>
        <dbReference type="Pfam" id="PF08525"/>
    </source>
</evidence>
<dbReference type="RefSeq" id="WP_072927052.1">
    <property type="nucleotide sequence ID" value="NZ_PJZG01000010.1"/>
</dbReference>
<dbReference type="InterPro" id="IPR007340">
    <property type="entry name" value="LysM_Opacity-associatedA"/>
</dbReference>
<proteinExistence type="predicted"/>
<evidence type="ECO:0008006" key="6">
    <source>
        <dbReference type="Google" id="ProtNLM"/>
    </source>
</evidence>
<dbReference type="EMBL" id="PJZK01000019">
    <property type="protein sequence ID" value="PLR46220.1"/>
    <property type="molecule type" value="Genomic_DNA"/>
</dbReference>
<reference evidence="4 5" key="1">
    <citation type="submission" date="2017-12" db="EMBL/GenBank/DDBJ databases">
        <title>Characterization of six clinical isolates of Enterochimera gen. nov., a novel genus of the Yersiniaciae family and the three species Enterochimera arupensis sp. nov., Enterochimera coloradensis sp. nov, and Enterochimera californica sp. nov.</title>
        <authorList>
            <person name="Rossi A."/>
            <person name="Fisher M."/>
        </authorList>
    </citation>
    <scope>NUCLEOTIDE SEQUENCE [LARGE SCALE GENOMIC DNA]</scope>
    <source>
        <strain evidence="4 5">2016Iso1</strain>
    </source>
</reference>
<dbReference type="GO" id="GO:0042834">
    <property type="term" value="F:peptidoglycan binding"/>
    <property type="evidence" value="ECO:0007669"/>
    <property type="project" value="InterPro"/>
</dbReference>
<evidence type="ECO:0000259" key="2">
    <source>
        <dbReference type="Pfam" id="PF04225"/>
    </source>
</evidence>
<feature type="domain" description="Opacity-associated protein A LysM-like" evidence="2">
    <location>
        <begin position="145"/>
        <end position="226"/>
    </location>
</feature>
<name>A0A2N5EJW5_9GAMM</name>
<sequence>MGRIAPRRRKTPQVNVSLRHLWTTLKSKWPQRAGQDTAPDDQPPPPAARTRRSASWLPSRLSSSWLTTAWQSPARLHWMDPLPLPHRRGILLAALVILLAILWPNTSPRYPVEQADSQNTRDIPLQANLQDNTGRPATAENVRGWQTYQIQPGQTLAQLFRDNDLMVNDVFAMAQAEGDDKPLSNLQAGQQVRIQRNAQGVVTALEIETSTSMVRFVRQPDGSYRRVG</sequence>
<keyword evidence="5" id="KW-1185">Reference proteome</keyword>
<evidence type="ECO:0000313" key="4">
    <source>
        <dbReference type="EMBL" id="PLR46220.1"/>
    </source>
</evidence>
<evidence type="ECO:0000256" key="1">
    <source>
        <dbReference type="SAM" id="MobiDB-lite"/>
    </source>
</evidence>
<feature type="domain" description="Opacity-associated protein A-like N-terminal" evidence="3">
    <location>
        <begin position="78"/>
        <end position="104"/>
    </location>
</feature>
<feature type="region of interest" description="Disordered" evidence="1">
    <location>
        <begin position="29"/>
        <end position="55"/>
    </location>
</feature>
<gene>
    <name evidence="4" type="ORF">CYR34_16475</name>
</gene>
<accession>A0A2N5EJW5</accession>
<organism evidence="4 5">
    <name type="scientific">Chimaeribacter arupi</name>
    <dbReference type="NCBI Taxonomy" id="2060066"/>
    <lineage>
        <taxon>Bacteria</taxon>
        <taxon>Pseudomonadati</taxon>
        <taxon>Pseudomonadota</taxon>
        <taxon>Gammaproteobacteria</taxon>
        <taxon>Enterobacterales</taxon>
        <taxon>Yersiniaceae</taxon>
        <taxon>Chimaeribacter</taxon>
    </lineage>
</organism>
<dbReference type="Pfam" id="PF04225">
    <property type="entry name" value="LysM_OapA"/>
    <property type="match status" value="1"/>
</dbReference>
<dbReference type="OrthoDB" id="6398769at2"/>
<comment type="caution">
    <text evidence="4">The sequence shown here is derived from an EMBL/GenBank/DDBJ whole genome shotgun (WGS) entry which is preliminary data.</text>
</comment>